<dbReference type="AlphaFoldDB" id="A0A6V7R9J0"/>
<evidence type="ECO:0000313" key="2">
    <source>
        <dbReference type="Proteomes" id="UP000588186"/>
    </source>
</evidence>
<name>A0A6V7R9J0_9BACL</name>
<dbReference type="Proteomes" id="UP000588186">
    <property type="component" value="Unassembled WGS sequence"/>
</dbReference>
<evidence type="ECO:0000313" key="1">
    <source>
        <dbReference type="EMBL" id="CAD2074109.1"/>
    </source>
</evidence>
<sequence length="126" mass="14966">MAQIYSMKALSEKLGYSRNKLKKKIDELEIKAINEDTREYTTEPLQYNHDTYLLLVEELDDIIEEKTTKRTKRKQKKNKRKWWNILKNPIAKVYLVLSCRINTMFNGVGENQKELLRLLVNFSASL</sequence>
<proteinExistence type="predicted"/>
<reference evidence="1 2" key="1">
    <citation type="submission" date="2020-07" db="EMBL/GenBank/DDBJ databases">
        <authorList>
            <person name="Criscuolo A."/>
        </authorList>
    </citation>
    <scope>NUCLEOTIDE SEQUENCE [LARGE SCALE GENOMIC DNA]</scope>
    <source>
        <strain evidence="1">CIP107946</strain>
    </source>
</reference>
<dbReference type="EMBL" id="CAJEWB010000007">
    <property type="protein sequence ID" value="CAD2074109.1"/>
    <property type="molecule type" value="Genomic_DNA"/>
</dbReference>
<gene>
    <name evidence="1" type="ORF">JEOPIN946_00805</name>
</gene>
<organism evidence="1 2">
    <name type="scientific">Phocicoccus pinnipedialis</name>
    <dbReference type="NCBI Taxonomy" id="110845"/>
    <lineage>
        <taxon>Bacteria</taxon>
        <taxon>Bacillati</taxon>
        <taxon>Bacillota</taxon>
        <taxon>Bacilli</taxon>
        <taxon>Bacillales</taxon>
        <taxon>Salinicoccaceae</taxon>
        <taxon>Phocicoccus</taxon>
    </lineage>
</organism>
<comment type="caution">
    <text evidence="1">The sequence shown here is derived from an EMBL/GenBank/DDBJ whole genome shotgun (WGS) entry which is preliminary data.</text>
</comment>
<accession>A0A6V7R9J0</accession>
<keyword evidence="2" id="KW-1185">Reference proteome</keyword>
<dbReference type="RefSeq" id="WP_186077084.1">
    <property type="nucleotide sequence ID" value="NZ_CAJEWB010000007.1"/>
</dbReference>
<protein>
    <submittedName>
        <fullName evidence="1">Uncharacterized protein</fullName>
    </submittedName>
</protein>